<dbReference type="EMBL" id="JATAAI010000015">
    <property type="protein sequence ID" value="KAK1740685.1"/>
    <property type="molecule type" value="Genomic_DNA"/>
</dbReference>
<feature type="signal peptide" evidence="9">
    <location>
        <begin position="1"/>
        <end position="16"/>
    </location>
</feature>
<dbReference type="GO" id="GO:0016168">
    <property type="term" value="F:chlorophyll binding"/>
    <property type="evidence" value="ECO:0007669"/>
    <property type="project" value="UniProtKB-KW"/>
</dbReference>
<feature type="binding site" evidence="8">
    <location>
        <position position="175"/>
    </location>
    <ligand>
        <name>chlorophyll a</name>
        <dbReference type="ChEBI" id="CHEBI:58416"/>
        <label>1</label>
    </ligand>
</feature>
<comment type="subcellular location">
    <subcellularLocation>
        <location evidence="2">Plastid</location>
        <location evidence="2">Chloroplast</location>
    </subcellularLocation>
</comment>
<feature type="binding site" evidence="8">
    <location>
        <position position="180"/>
    </location>
    <ligand>
        <name>chlorophyll a</name>
        <dbReference type="ChEBI" id="CHEBI:58416"/>
        <label>1</label>
    </ligand>
</feature>
<keyword evidence="6" id="KW-0934">Plastid</keyword>
<dbReference type="PANTHER" id="PTHR21649">
    <property type="entry name" value="CHLOROPHYLL A/B BINDING PROTEIN"/>
    <property type="match status" value="1"/>
</dbReference>
<feature type="binding site" description="axial binding residue" evidence="8">
    <location>
        <position position="78"/>
    </location>
    <ligand>
        <name>chlorophyll b</name>
        <dbReference type="ChEBI" id="CHEBI:61721"/>
        <label>1</label>
    </ligand>
    <ligandPart>
        <name>Mg</name>
        <dbReference type="ChEBI" id="CHEBI:25107"/>
    </ligandPart>
</feature>
<keyword evidence="7" id="KW-0437">Light-harvesting polypeptide</keyword>
<keyword evidence="4" id="KW-0150">Chloroplast</keyword>
<dbReference type="GO" id="GO:0016020">
    <property type="term" value="C:membrane"/>
    <property type="evidence" value="ECO:0007669"/>
    <property type="project" value="InterPro"/>
</dbReference>
<evidence type="ECO:0000256" key="7">
    <source>
        <dbReference type="ARBA" id="ARBA00023243"/>
    </source>
</evidence>
<sequence>MMKLAVLAAAAGSAAAFAPASNGRAATSLTAEKSKAIPFLPNPENCEGYVGNLGFDPLSISEYFPVDYLREAELKHGRMCQLAWLGYVAVDLGLRVPGYPEAMSGATSATVHDAAVEFGAMGNILVWIAIAEMTSWIGVSQMLQGSGREPGDFGFAKQYLEGKSEAQIEKIKLQEINHCRAAMLAFSGVVTQSVLFEKGFPYF</sequence>
<dbReference type="SUPFAM" id="SSF103511">
    <property type="entry name" value="Chlorophyll a-b binding protein"/>
    <property type="match status" value="1"/>
</dbReference>
<evidence type="ECO:0000256" key="3">
    <source>
        <dbReference type="ARBA" id="ARBA00005933"/>
    </source>
</evidence>
<keyword evidence="8" id="KW-0157">Chromophore</keyword>
<dbReference type="GO" id="GO:0030076">
    <property type="term" value="C:light-harvesting complex"/>
    <property type="evidence" value="ECO:0007669"/>
    <property type="project" value="UniProtKB-KW"/>
</dbReference>
<name>A0AAD9DCH0_9STRA</name>
<comment type="function">
    <text evidence="1">The light-harvesting complex (LHC) functions as a light receptor, it captures and delivers excitation energy to photosystems with which it is closely associated. Energy is transferred from the carotenoid and chlorophyll C (or B) to chlorophyll A and the photosynthetic reaction centers where it is used to synthesize ATP and reducing power.</text>
</comment>
<evidence type="ECO:0000313" key="11">
    <source>
        <dbReference type="Proteomes" id="UP001224775"/>
    </source>
</evidence>
<gene>
    <name evidence="10" type="ORF">QTG54_008780</name>
</gene>
<dbReference type="AlphaFoldDB" id="A0AAD9DCH0"/>
<evidence type="ECO:0000256" key="4">
    <source>
        <dbReference type="ARBA" id="ARBA00022528"/>
    </source>
</evidence>
<dbReference type="InterPro" id="IPR001344">
    <property type="entry name" value="Chloro_AB-bd_pln"/>
</dbReference>
<feature type="binding site" evidence="8">
    <location>
        <position position="73"/>
    </location>
    <ligand>
        <name>chlorophyll a</name>
        <dbReference type="ChEBI" id="CHEBI:58416"/>
        <label>1</label>
    </ligand>
</feature>
<comment type="caution">
    <text evidence="10">The sequence shown here is derived from an EMBL/GenBank/DDBJ whole genome shotgun (WGS) entry which is preliminary data.</text>
</comment>
<dbReference type="Pfam" id="PF00504">
    <property type="entry name" value="Chloroa_b-bind"/>
    <property type="match status" value="1"/>
</dbReference>
<feature type="binding site" evidence="8">
    <location>
        <position position="192"/>
    </location>
    <ligand>
        <name>chlorophyll a</name>
        <dbReference type="ChEBI" id="CHEBI:58416"/>
        <label>1</label>
    </ligand>
</feature>
<feature type="binding site" description="axial binding residue" evidence="8">
    <location>
        <position position="61"/>
    </location>
    <ligand>
        <name>chlorophyll b</name>
        <dbReference type="ChEBI" id="CHEBI:61721"/>
        <label>1</label>
    </ligand>
    <ligandPart>
        <name>Mg</name>
        <dbReference type="ChEBI" id="CHEBI:25107"/>
    </ligandPart>
</feature>
<feature type="binding site" description="axial binding residue" evidence="8">
    <location>
        <position position="143"/>
    </location>
    <ligand>
        <name>chlorophyll b</name>
        <dbReference type="ChEBI" id="CHEBI:61721"/>
        <label>1</label>
    </ligand>
    <ligandPart>
        <name>Mg</name>
        <dbReference type="ChEBI" id="CHEBI:25107"/>
    </ligandPart>
</feature>
<dbReference type="GO" id="GO:0009507">
    <property type="term" value="C:chloroplast"/>
    <property type="evidence" value="ECO:0007669"/>
    <property type="project" value="UniProtKB-SubCell"/>
</dbReference>
<evidence type="ECO:0000256" key="6">
    <source>
        <dbReference type="ARBA" id="ARBA00022640"/>
    </source>
</evidence>
<dbReference type="Proteomes" id="UP001224775">
    <property type="component" value="Unassembled WGS sequence"/>
</dbReference>
<accession>A0AAD9DCH0</accession>
<dbReference type="InterPro" id="IPR022796">
    <property type="entry name" value="Chloroa_b-bind"/>
</dbReference>
<feature type="chain" id="PRO_5042263515" evidence="9">
    <location>
        <begin position="17"/>
        <end position="203"/>
    </location>
</feature>
<evidence type="ECO:0000256" key="8">
    <source>
        <dbReference type="PIRSR" id="PIRSR601344-1"/>
    </source>
</evidence>
<proteinExistence type="inferred from homology"/>
<evidence type="ECO:0000256" key="9">
    <source>
        <dbReference type="SAM" id="SignalP"/>
    </source>
</evidence>
<keyword evidence="11" id="KW-1185">Reference proteome</keyword>
<feature type="binding site" evidence="8">
    <location>
        <position position="76"/>
    </location>
    <ligand>
        <name>chlorophyll a</name>
        <dbReference type="ChEBI" id="CHEBI:58416"/>
        <label>1</label>
    </ligand>
</feature>
<organism evidence="10 11">
    <name type="scientific">Skeletonema marinoi</name>
    <dbReference type="NCBI Taxonomy" id="267567"/>
    <lineage>
        <taxon>Eukaryota</taxon>
        <taxon>Sar</taxon>
        <taxon>Stramenopiles</taxon>
        <taxon>Ochrophyta</taxon>
        <taxon>Bacillariophyta</taxon>
        <taxon>Coscinodiscophyceae</taxon>
        <taxon>Thalassiosirophycidae</taxon>
        <taxon>Thalassiosirales</taxon>
        <taxon>Skeletonemataceae</taxon>
        <taxon>Skeletonema</taxon>
        <taxon>Skeletonema marinoi-dohrnii complex</taxon>
    </lineage>
</organism>
<keyword evidence="8" id="KW-0148">Chlorophyll</keyword>
<evidence type="ECO:0000313" key="10">
    <source>
        <dbReference type="EMBL" id="KAK1740685.1"/>
    </source>
</evidence>
<reference evidence="10" key="1">
    <citation type="submission" date="2023-06" db="EMBL/GenBank/DDBJ databases">
        <title>Survivors Of The Sea: Transcriptome response of Skeletonema marinoi to long-term dormancy.</title>
        <authorList>
            <person name="Pinder M.I.M."/>
            <person name="Kourtchenko O."/>
            <person name="Robertson E.K."/>
            <person name="Larsson T."/>
            <person name="Maumus F."/>
            <person name="Osuna-Cruz C.M."/>
            <person name="Vancaester E."/>
            <person name="Stenow R."/>
            <person name="Vandepoele K."/>
            <person name="Ploug H."/>
            <person name="Bruchert V."/>
            <person name="Godhe A."/>
            <person name="Topel M."/>
        </authorList>
    </citation>
    <scope>NUCLEOTIDE SEQUENCE</scope>
    <source>
        <strain evidence="10">R05AC</strain>
    </source>
</reference>
<keyword evidence="9" id="KW-0732">Signal</keyword>
<evidence type="ECO:0000256" key="1">
    <source>
        <dbReference type="ARBA" id="ARBA00004022"/>
    </source>
</evidence>
<comment type="similarity">
    <text evidence="3">Belongs to the fucoxanthin chlorophyll protein family.</text>
</comment>
<evidence type="ECO:0000256" key="5">
    <source>
        <dbReference type="ARBA" id="ARBA00022531"/>
    </source>
</evidence>
<keyword evidence="5" id="KW-0602">Photosynthesis</keyword>
<evidence type="ECO:0000256" key="2">
    <source>
        <dbReference type="ARBA" id="ARBA00004229"/>
    </source>
</evidence>
<protein>
    <submittedName>
        <fullName evidence="10">Chlorophyll a-b binding domain-containing protein</fullName>
    </submittedName>
</protein>
<dbReference type="GO" id="GO:0009765">
    <property type="term" value="P:photosynthesis, light harvesting"/>
    <property type="evidence" value="ECO:0007669"/>
    <property type="project" value="InterPro"/>
</dbReference>
<dbReference type="Gene3D" id="1.10.3460.10">
    <property type="entry name" value="Chlorophyll a/b binding protein domain"/>
    <property type="match status" value="1"/>
</dbReference>